<sequence length="88" mass="9888">MRRNKTGDPALVISTGRRSDCHRGTNGERWRVKFRGGCIAHCAIQIRLCRAFDCNIPIALINRLGHKIMDENSKAPGSLDDVLRDVFP</sequence>
<accession>A0A9P5XHK1</accession>
<protein>
    <submittedName>
        <fullName evidence="1">Uncharacterized protein</fullName>
    </submittedName>
</protein>
<dbReference type="Proteomes" id="UP000807342">
    <property type="component" value="Unassembled WGS sequence"/>
</dbReference>
<evidence type="ECO:0000313" key="2">
    <source>
        <dbReference type="Proteomes" id="UP000807342"/>
    </source>
</evidence>
<comment type="caution">
    <text evidence="1">The sequence shown here is derived from an EMBL/GenBank/DDBJ whole genome shotgun (WGS) entry which is preliminary data.</text>
</comment>
<gene>
    <name evidence="1" type="ORF">P691DRAFT_344580</name>
</gene>
<reference evidence="1" key="1">
    <citation type="submission" date="2020-11" db="EMBL/GenBank/DDBJ databases">
        <authorList>
            <consortium name="DOE Joint Genome Institute"/>
            <person name="Ahrendt S."/>
            <person name="Riley R."/>
            <person name="Andreopoulos W."/>
            <person name="Labutti K."/>
            <person name="Pangilinan J."/>
            <person name="Ruiz-Duenas F.J."/>
            <person name="Barrasa J.M."/>
            <person name="Sanchez-Garcia M."/>
            <person name="Camarero S."/>
            <person name="Miyauchi S."/>
            <person name="Serrano A."/>
            <person name="Linde D."/>
            <person name="Babiker R."/>
            <person name="Drula E."/>
            <person name="Ayuso-Fernandez I."/>
            <person name="Pacheco R."/>
            <person name="Padilla G."/>
            <person name="Ferreira P."/>
            <person name="Barriuso J."/>
            <person name="Kellner H."/>
            <person name="Castanera R."/>
            <person name="Alfaro M."/>
            <person name="Ramirez L."/>
            <person name="Pisabarro A.G."/>
            <person name="Kuo A."/>
            <person name="Tritt A."/>
            <person name="Lipzen A."/>
            <person name="He G."/>
            <person name="Yan M."/>
            <person name="Ng V."/>
            <person name="Cullen D."/>
            <person name="Martin F."/>
            <person name="Rosso M.-N."/>
            <person name="Henrissat B."/>
            <person name="Hibbett D."/>
            <person name="Martinez A.T."/>
            <person name="Grigoriev I.V."/>
        </authorList>
    </citation>
    <scope>NUCLEOTIDE SEQUENCE</scope>
    <source>
        <strain evidence="1">MF-IS2</strain>
    </source>
</reference>
<name>A0A9P5XHK1_9AGAR</name>
<evidence type="ECO:0000313" key="1">
    <source>
        <dbReference type="EMBL" id="KAF9451547.1"/>
    </source>
</evidence>
<organism evidence="1 2">
    <name type="scientific">Macrolepiota fuliginosa MF-IS2</name>
    <dbReference type="NCBI Taxonomy" id="1400762"/>
    <lineage>
        <taxon>Eukaryota</taxon>
        <taxon>Fungi</taxon>
        <taxon>Dikarya</taxon>
        <taxon>Basidiomycota</taxon>
        <taxon>Agaricomycotina</taxon>
        <taxon>Agaricomycetes</taxon>
        <taxon>Agaricomycetidae</taxon>
        <taxon>Agaricales</taxon>
        <taxon>Agaricineae</taxon>
        <taxon>Agaricaceae</taxon>
        <taxon>Macrolepiota</taxon>
    </lineage>
</organism>
<proteinExistence type="predicted"/>
<dbReference type="EMBL" id="MU151083">
    <property type="protein sequence ID" value="KAF9451547.1"/>
    <property type="molecule type" value="Genomic_DNA"/>
</dbReference>
<dbReference type="AlphaFoldDB" id="A0A9P5XHK1"/>
<keyword evidence="2" id="KW-1185">Reference proteome</keyword>